<accession>A0ACB1AMC9</accession>
<dbReference type="Proteomes" id="UP001497535">
    <property type="component" value="Unassembled WGS sequence"/>
</dbReference>
<protein>
    <submittedName>
        <fullName evidence="1">Uncharacterized protein</fullName>
    </submittedName>
</protein>
<comment type="caution">
    <text evidence="1">The sequence shown here is derived from an EMBL/GenBank/DDBJ whole genome shotgun (WGS) entry which is preliminary data.</text>
</comment>
<name>A0ACB1AMC9_MELEN</name>
<evidence type="ECO:0000313" key="1">
    <source>
        <dbReference type="EMBL" id="CAK5091165.1"/>
    </source>
</evidence>
<keyword evidence="2" id="KW-1185">Reference proteome</keyword>
<proteinExistence type="predicted"/>
<evidence type="ECO:0000313" key="2">
    <source>
        <dbReference type="Proteomes" id="UP001497535"/>
    </source>
</evidence>
<dbReference type="EMBL" id="CAVMJV010000086">
    <property type="protein sequence ID" value="CAK5091165.1"/>
    <property type="molecule type" value="Genomic_DNA"/>
</dbReference>
<gene>
    <name evidence="1" type="ORF">MENTE1834_LOCUS38989</name>
</gene>
<sequence length="70" mass="7984">MVMCGPGDIVTPDIAPFIYTEGLVLFFIEFGCYVVIWIIILIKNSSQGKKSGKIINDILLILKRWHMQKN</sequence>
<reference evidence="1" key="1">
    <citation type="submission" date="2023-11" db="EMBL/GenBank/DDBJ databases">
        <authorList>
            <person name="Poullet M."/>
        </authorList>
    </citation>
    <scope>NUCLEOTIDE SEQUENCE</scope>
    <source>
        <strain evidence="1">E1834</strain>
    </source>
</reference>
<organism evidence="1 2">
    <name type="scientific">Meloidogyne enterolobii</name>
    <name type="common">Root-knot nematode worm</name>
    <name type="synonym">Meloidogyne mayaguensis</name>
    <dbReference type="NCBI Taxonomy" id="390850"/>
    <lineage>
        <taxon>Eukaryota</taxon>
        <taxon>Metazoa</taxon>
        <taxon>Ecdysozoa</taxon>
        <taxon>Nematoda</taxon>
        <taxon>Chromadorea</taxon>
        <taxon>Rhabditida</taxon>
        <taxon>Tylenchina</taxon>
        <taxon>Tylenchomorpha</taxon>
        <taxon>Tylenchoidea</taxon>
        <taxon>Meloidogynidae</taxon>
        <taxon>Meloidogyninae</taxon>
        <taxon>Meloidogyne</taxon>
    </lineage>
</organism>